<organism evidence="10 11">
    <name type="scientific">Anopheles albimanus</name>
    <name type="common">New world malaria mosquito</name>
    <dbReference type="NCBI Taxonomy" id="7167"/>
    <lineage>
        <taxon>Eukaryota</taxon>
        <taxon>Metazoa</taxon>
        <taxon>Ecdysozoa</taxon>
        <taxon>Arthropoda</taxon>
        <taxon>Hexapoda</taxon>
        <taxon>Insecta</taxon>
        <taxon>Pterygota</taxon>
        <taxon>Neoptera</taxon>
        <taxon>Endopterygota</taxon>
        <taxon>Diptera</taxon>
        <taxon>Nematocera</taxon>
        <taxon>Culicoidea</taxon>
        <taxon>Culicidae</taxon>
        <taxon>Anophelinae</taxon>
        <taxon>Anopheles</taxon>
    </lineage>
</organism>
<dbReference type="Gene3D" id="2.60.40.1930">
    <property type="match status" value="3"/>
</dbReference>
<evidence type="ECO:0000256" key="4">
    <source>
        <dbReference type="ARBA" id="ARBA00023180"/>
    </source>
</evidence>
<feature type="domain" description="Alpha-2-macroglobulin" evidence="9">
    <location>
        <begin position="650"/>
        <end position="738"/>
    </location>
</feature>
<dbReference type="SUPFAM" id="SSF48239">
    <property type="entry name" value="Terpenoid cyclases/Protein prenyltransferases"/>
    <property type="match status" value="1"/>
</dbReference>
<dbReference type="EnsemblMetazoa" id="AALB016423-RA">
    <property type="protein sequence ID" value="AALB016423-PA"/>
    <property type="gene ID" value="AALB016423"/>
</dbReference>
<dbReference type="InterPro" id="IPR013783">
    <property type="entry name" value="Ig-like_fold"/>
</dbReference>
<keyword evidence="2" id="KW-0391">Immunity</keyword>
<reference evidence="10" key="2">
    <citation type="submission" date="2022-08" db="UniProtKB">
        <authorList>
            <consortium name="EnsemblMetazoa"/>
        </authorList>
    </citation>
    <scope>IDENTIFICATION</scope>
    <source>
        <strain evidence="10">STECLA/ALBI9_A</strain>
    </source>
</reference>
<dbReference type="InterPro" id="IPR001599">
    <property type="entry name" value="Macroglobln_a2"/>
</dbReference>
<accession>A0A8W7K8T5</accession>
<dbReference type="InterPro" id="IPR002890">
    <property type="entry name" value="MG2"/>
</dbReference>
<sequence>MRRGVVLLLLSVTWGFPSVSHGQSYVVVSSDTLRAHTTYGLAVANIAPKTQHFRFEIVANNQSIASAATVDIVANGLKHIDLNINELDTEASYMLQVWDASKGVLLNASTVACSVRSYVVLFQTDKPVYKPSDKILFRVVFMTLDLMPIQEAAITIFLTDPLGSRLKQWSKAPLQNGVFEGRFQLAAEPSFGRWTINANINEQTYRETVQVEEYSVPLFNIGLKSTPNPYMYCEDKQIVLKLSVNYAQGGAVQGNATVMMRTQLENYIHQQKEVARKELMLNGSALVRFPMSLISPDCLEDRTVWFNVVVRELTTNITQEETGTFTVHRSLYDMEVLDETNSFHPGAPVHLRARLVSISGRPQPNQIVILNYTLRKEDLSMGDPVPQIVRVKTDTRGVLKLSFNTTLDTVAIDVFGTYRNRTFSLMAAYPKYESNEIDYLVAHTSQAYYRSKHQVTINVRNNFRTNRIFFVCFCSGMVCDSGVVQSASFQKFHKFSFLAPSLVTQDMVVLVFTVKNDGAIVSTIVTVRFRLQSQHTLTISATRVDEISPKYSISIGAGNGAYVGLFGVEERARIISSGETNLSWNKLHRALQSSNTLQDAAFLHDSFKRVGVLLLTDAYEPDVGPVFNVQGRVGNIFEEEEAPREHYPETWIWESVRTLDQRIQTIERALPNIGTYYLMAFALDSIYGLQITKPARLKYTKDIFAQLHIPRSLNRSDEAVGHCLIHNYGASITVFVDIQPNLANTKLVLGGGETESIPLKLLFQRVGDVKIVVTLRISNGSIVDMVQQMVSVRHKGIARILEDARLIHFDEMSQTELNLSVELPKQNIIPDSGQLSLSVTGSFPNLHEYDLQPMADSSHINGSTNVLFFQTTLTIYEYLRNSGLLKADSLAKFSPLVEVAFQNQLKFRLKGGAFSYLGYDVLDRCGSIWLTANTVHSFIRASEFVHINDRNIESSLNWLQEQMLPNGSFKESCAAALDDAHRMEETELSLAITVLTAFLNNKHSSKYTNLRNRTLTMLLKAPMHDVYSMAKIAYLLTLMKHPARLPVIEQLNKQAVDSDGAFRYWLERQLPNKEPSKRDTETTAYALLANINEGTMASEEIKRVTQWLYKRCFIGNRFIVTAENLICLQALGVVAKRNTAPETKLLLVLSSTQSLAVNETNRELLQTIQLTRATPRVRVSIKGLGSAWVKLSYKYHMP</sequence>
<dbReference type="FunFam" id="2.60.40.1930:FF:000001">
    <property type="entry name" value="CD109 isoform 3"/>
    <property type="match status" value="1"/>
</dbReference>
<dbReference type="Pfam" id="PF01835">
    <property type="entry name" value="MG2"/>
    <property type="match status" value="1"/>
</dbReference>
<dbReference type="InterPro" id="IPR050473">
    <property type="entry name" value="A2M/Complement_sys"/>
</dbReference>
<evidence type="ECO:0000256" key="3">
    <source>
        <dbReference type="ARBA" id="ARBA00022966"/>
    </source>
</evidence>
<dbReference type="GO" id="GO:0002376">
    <property type="term" value="P:immune system process"/>
    <property type="evidence" value="ECO:0007669"/>
    <property type="project" value="UniProtKB-KW"/>
</dbReference>
<keyword evidence="4" id="KW-0325">Glycoprotein</keyword>
<evidence type="ECO:0000256" key="5">
    <source>
        <dbReference type="ARBA" id="ARBA00057615"/>
    </source>
</evidence>
<keyword evidence="3" id="KW-0882">Thioester bond</keyword>
<proteinExistence type="predicted"/>
<dbReference type="Proteomes" id="UP000069272">
    <property type="component" value="Chromosome 2L"/>
</dbReference>
<dbReference type="Gene3D" id="2.60.40.1940">
    <property type="match status" value="1"/>
</dbReference>
<reference evidence="10 11" key="1">
    <citation type="journal article" date="2017" name="G3 (Bethesda)">
        <title>The Physical Genome Mapping of Anopheles albimanus Corrected Scaffold Misassemblies and Identified Interarm Rearrangements in Genus Anopheles.</title>
        <authorList>
            <person name="Artemov G.N."/>
            <person name="Peery A.N."/>
            <person name="Jiang X."/>
            <person name="Tu Z."/>
            <person name="Stegniy V.N."/>
            <person name="Sharakhova M.V."/>
            <person name="Sharakhov I.V."/>
        </authorList>
    </citation>
    <scope>NUCLEOTIDE SEQUENCE [LARGE SCALE GENOMIC DNA]</scope>
    <source>
        <strain evidence="10 11">ALBI9_A</strain>
    </source>
</reference>
<evidence type="ECO:0000313" key="10">
    <source>
        <dbReference type="EnsemblMetazoa" id="AALB016423-PA"/>
    </source>
</evidence>
<dbReference type="SMART" id="SM01360">
    <property type="entry name" value="A2M"/>
    <property type="match status" value="1"/>
</dbReference>
<comment type="function">
    <text evidence="5">Binds covalently through a thioester bond to the pathogen surface resulting in pathogen clearance.</text>
</comment>
<dbReference type="GO" id="GO:0004866">
    <property type="term" value="F:endopeptidase inhibitor activity"/>
    <property type="evidence" value="ECO:0007669"/>
    <property type="project" value="InterPro"/>
</dbReference>
<dbReference type="GO" id="GO:0005615">
    <property type="term" value="C:extracellular space"/>
    <property type="evidence" value="ECO:0007669"/>
    <property type="project" value="InterPro"/>
</dbReference>
<name>A0A8W7K8T5_ANOAL</name>
<evidence type="ECO:0000256" key="1">
    <source>
        <dbReference type="ARBA" id="ARBA00022729"/>
    </source>
</evidence>
<dbReference type="Gene3D" id="2.60.120.1540">
    <property type="match status" value="1"/>
</dbReference>
<protein>
    <recommendedName>
        <fullName evidence="7">TEP1-F</fullName>
    </recommendedName>
</protein>
<evidence type="ECO:0000256" key="6">
    <source>
        <dbReference type="ARBA" id="ARBA00063781"/>
    </source>
</evidence>
<dbReference type="Pfam" id="PF00207">
    <property type="entry name" value="A2M"/>
    <property type="match status" value="1"/>
</dbReference>
<keyword evidence="11" id="KW-1185">Reference proteome</keyword>
<evidence type="ECO:0000256" key="7">
    <source>
        <dbReference type="ARBA" id="ARBA00078071"/>
    </source>
</evidence>
<dbReference type="Pfam" id="PF07678">
    <property type="entry name" value="TED_complement"/>
    <property type="match status" value="1"/>
</dbReference>
<evidence type="ECO:0000313" key="11">
    <source>
        <dbReference type="Proteomes" id="UP000069272"/>
    </source>
</evidence>
<feature type="signal peptide" evidence="8">
    <location>
        <begin position="1"/>
        <end position="22"/>
    </location>
</feature>
<evidence type="ECO:0000259" key="9">
    <source>
        <dbReference type="SMART" id="SM01360"/>
    </source>
</evidence>
<evidence type="ECO:0000256" key="2">
    <source>
        <dbReference type="ARBA" id="ARBA00022859"/>
    </source>
</evidence>
<dbReference type="Gene3D" id="2.60.40.10">
    <property type="entry name" value="Immunoglobulins"/>
    <property type="match status" value="1"/>
</dbReference>
<evidence type="ECO:0000256" key="8">
    <source>
        <dbReference type="SAM" id="SignalP"/>
    </source>
</evidence>
<dbReference type="Gene3D" id="2.20.130.20">
    <property type="match status" value="1"/>
</dbReference>
<keyword evidence="1 8" id="KW-0732">Signal</keyword>
<dbReference type="AlphaFoldDB" id="A0A8W7K8T5"/>
<dbReference type="Gene3D" id="1.50.10.20">
    <property type="match status" value="1"/>
</dbReference>
<dbReference type="PANTHER" id="PTHR11412:SF136">
    <property type="entry name" value="CD109 ANTIGEN"/>
    <property type="match status" value="1"/>
</dbReference>
<dbReference type="InterPro" id="IPR008930">
    <property type="entry name" value="Terpenoid_cyclase/PrenylTrfase"/>
</dbReference>
<feature type="chain" id="PRO_5036501795" description="TEP1-F" evidence="8">
    <location>
        <begin position="23"/>
        <end position="1198"/>
    </location>
</feature>
<dbReference type="PANTHER" id="PTHR11412">
    <property type="entry name" value="MACROGLOBULIN / COMPLEMENT"/>
    <property type="match status" value="1"/>
</dbReference>
<dbReference type="Gene3D" id="6.20.50.160">
    <property type="match status" value="1"/>
</dbReference>
<dbReference type="InterPro" id="IPR011626">
    <property type="entry name" value="Alpha-macroglobulin_TED"/>
</dbReference>
<comment type="subunit">
    <text evidence="6">Heterodimer of a TEP1-N chain and an TEP1-C chain non-covalently linked. Forms a complex composed of TEP1-N and TEP1-C heterodimer, LRIM1 and APL1C; the interaction stabilizes TEP1-N and TEP1-C heterodimer, prevents its binding to tissues while circulating in the hemolymph and protects the thioester bond from hydrolysis. Mature TEP1 and to a lesser extent full-length TEP1 interact with SPCLIP1; the interaction is induced by microbial infection.</text>
</comment>